<evidence type="ECO:0000256" key="6">
    <source>
        <dbReference type="ARBA" id="ARBA00023242"/>
    </source>
</evidence>
<dbReference type="GO" id="GO:0008270">
    <property type="term" value="F:zinc ion binding"/>
    <property type="evidence" value="ECO:0007669"/>
    <property type="project" value="UniProtKB-KW"/>
</dbReference>
<dbReference type="Gene3D" id="3.30.160.60">
    <property type="entry name" value="Classic Zinc Finger"/>
    <property type="match status" value="2"/>
</dbReference>
<feature type="non-terminal residue" evidence="9">
    <location>
        <position position="199"/>
    </location>
</feature>
<accession>A0A0T6BDE7</accession>
<evidence type="ECO:0000256" key="2">
    <source>
        <dbReference type="ARBA" id="ARBA00022723"/>
    </source>
</evidence>
<feature type="domain" description="C2H2-type" evidence="8">
    <location>
        <begin position="170"/>
        <end position="197"/>
    </location>
</feature>
<dbReference type="EMBL" id="LJIG01001591">
    <property type="protein sequence ID" value="KRT85349.1"/>
    <property type="molecule type" value="Genomic_DNA"/>
</dbReference>
<dbReference type="AlphaFoldDB" id="A0A0T6BDE7"/>
<gene>
    <name evidence="9" type="ORF">AMK59_140</name>
</gene>
<keyword evidence="2" id="KW-0479">Metal-binding</keyword>
<dbReference type="InterPro" id="IPR036236">
    <property type="entry name" value="Znf_C2H2_sf"/>
</dbReference>
<evidence type="ECO:0000313" key="10">
    <source>
        <dbReference type="Proteomes" id="UP000051574"/>
    </source>
</evidence>
<evidence type="ECO:0000256" key="1">
    <source>
        <dbReference type="ARBA" id="ARBA00004123"/>
    </source>
</evidence>
<organism evidence="9 10">
    <name type="scientific">Oryctes borbonicus</name>
    <dbReference type="NCBI Taxonomy" id="1629725"/>
    <lineage>
        <taxon>Eukaryota</taxon>
        <taxon>Metazoa</taxon>
        <taxon>Ecdysozoa</taxon>
        <taxon>Arthropoda</taxon>
        <taxon>Hexapoda</taxon>
        <taxon>Insecta</taxon>
        <taxon>Pterygota</taxon>
        <taxon>Neoptera</taxon>
        <taxon>Endopterygota</taxon>
        <taxon>Coleoptera</taxon>
        <taxon>Polyphaga</taxon>
        <taxon>Scarabaeiformia</taxon>
        <taxon>Scarabaeidae</taxon>
        <taxon>Dynastinae</taxon>
        <taxon>Oryctes</taxon>
    </lineage>
</organism>
<dbReference type="SUPFAM" id="SSF57667">
    <property type="entry name" value="beta-beta-alpha zinc fingers"/>
    <property type="match status" value="2"/>
</dbReference>
<keyword evidence="4 7" id="KW-0863">Zinc-finger</keyword>
<evidence type="ECO:0000256" key="5">
    <source>
        <dbReference type="ARBA" id="ARBA00022833"/>
    </source>
</evidence>
<evidence type="ECO:0000256" key="3">
    <source>
        <dbReference type="ARBA" id="ARBA00022737"/>
    </source>
</evidence>
<keyword evidence="10" id="KW-1185">Reference proteome</keyword>
<dbReference type="Pfam" id="PF00096">
    <property type="entry name" value="zf-C2H2"/>
    <property type="match status" value="3"/>
</dbReference>
<dbReference type="GO" id="GO:0000981">
    <property type="term" value="F:DNA-binding transcription factor activity, RNA polymerase II-specific"/>
    <property type="evidence" value="ECO:0007669"/>
    <property type="project" value="TreeGrafter"/>
</dbReference>
<dbReference type="PANTHER" id="PTHR24381">
    <property type="entry name" value="ZINC FINGER PROTEIN"/>
    <property type="match status" value="1"/>
</dbReference>
<feature type="domain" description="C2H2-type" evidence="8">
    <location>
        <begin position="10"/>
        <end position="37"/>
    </location>
</feature>
<feature type="domain" description="C2H2-type" evidence="8">
    <location>
        <begin position="144"/>
        <end position="166"/>
    </location>
</feature>
<dbReference type="PROSITE" id="PS50157">
    <property type="entry name" value="ZINC_FINGER_C2H2_2"/>
    <property type="match status" value="3"/>
</dbReference>
<keyword evidence="6" id="KW-0539">Nucleus</keyword>
<keyword evidence="5" id="KW-0862">Zinc</keyword>
<proteinExistence type="predicted"/>
<name>A0A0T6BDE7_9SCAR</name>
<dbReference type="Proteomes" id="UP000051574">
    <property type="component" value="Unassembled WGS sequence"/>
</dbReference>
<evidence type="ECO:0000256" key="7">
    <source>
        <dbReference type="PROSITE-ProRule" id="PRU00042"/>
    </source>
</evidence>
<reference evidence="9 10" key="1">
    <citation type="submission" date="2015-09" db="EMBL/GenBank/DDBJ databases">
        <title>Draft genome of the scarab beetle Oryctes borbonicus.</title>
        <authorList>
            <person name="Meyer J.M."/>
            <person name="Markov G.V."/>
            <person name="Baskaran P."/>
            <person name="Herrmann M."/>
            <person name="Sommer R.J."/>
            <person name="Roedelsperger C."/>
        </authorList>
    </citation>
    <scope>NUCLEOTIDE SEQUENCE [LARGE SCALE GENOMIC DNA]</scope>
    <source>
        <strain evidence="9">OB123</strain>
        <tissue evidence="9">Whole animal</tissue>
    </source>
</reference>
<sequence>MRIHTGAKPYACNLCHMKFRTSSSRKSHLLTHAKQSKKSELTNTNQANRYEEHATTNDSTNLQLTFDSTNATVENAENNEVQHIEGVSMDLLQQLQNAGFLFTETSNDVLGDGLMQLNYDTTHLNIIDSNIPVSIENGQKLKKFECNFCHKTYTTKAVLRKHQKRHKKAFQCTKCDKQFDSEDLLEKHVKLHSGYRPFS</sequence>
<dbReference type="PROSITE" id="PS00028">
    <property type="entry name" value="ZINC_FINGER_C2H2_1"/>
    <property type="match status" value="2"/>
</dbReference>
<comment type="subcellular location">
    <subcellularLocation>
        <location evidence="1">Nucleus</location>
    </subcellularLocation>
</comment>
<dbReference type="SMART" id="SM00355">
    <property type="entry name" value="ZnF_C2H2"/>
    <property type="match status" value="3"/>
</dbReference>
<dbReference type="InterPro" id="IPR013087">
    <property type="entry name" value="Znf_C2H2_type"/>
</dbReference>
<dbReference type="FunFam" id="3.30.160.60:FF:000100">
    <property type="entry name" value="Zinc finger 45-like"/>
    <property type="match status" value="1"/>
</dbReference>
<keyword evidence="3" id="KW-0677">Repeat</keyword>
<comment type="caution">
    <text evidence="9">The sequence shown here is derived from an EMBL/GenBank/DDBJ whole genome shotgun (WGS) entry which is preliminary data.</text>
</comment>
<evidence type="ECO:0000256" key="4">
    <source>
        <dbReference type="ARBA" id="ARBA00022771"/>
    </source>
</evidence>
<protein>
    <submittedName>
        <fullName evidence="9">Zinc finger protein</fullName>
    </submittedName>
</protein>
<dbReference type="GO" id="GO:0000977">
    <property type="term" value="F:RNA polymerase II transcription regulatory region sequence-specific DNA binding"/>
    <property type="evidence" value="ECO:0007669"/>
    <property type="project" value="TreeGrafter"/>
</dbReference>
<evidence type="ECO:0000313" key="9">
    <source>
        <dbReference type="EMBL" id="KRT85349.1"/>
    </source>
</evidence>
<dbReference type="GO" id="GO:0005634">
    <property type="term" value="C:nucleus"/>
    <property type="evidence" value="ECO:0007669"/>
    <property type="project" value="UniProtKB-SubCell"/>
</dbReference>
<dbReference type="OrthoDB" id="8113227at2759"/>
<dbReference type="PANTHER" id="PTHR24381:SF393">
    <property type="entry name" value="CHROMATIN-LINKED ADAPTOR FOR MSL PROTEINS, ISOFORM B"/>
    <property type="match status" value="1"/>
</dbReference>
<evidence type="ECO:0000259" key="8">
    <source>
        <dbReference type="PROSITE" id="PS50157"/>
    </source>
</evidence>